<dbReference type="InterPro" id="IPR050406">
    <property type="entry name" value="FGGY_Carb_Kinase"/>
</dbReference>
<dbReference type="RefSeq" id="WP_015541335.1">
    <property type="nucleotide sequence ID" value="NZ_CABJFK010000008.1"/>
</dbReference>
<dbReference type="PROSITE" id="PS00445">
    <property type="entry name" value="FGGY_KINASES_2"/>
    <property type="match status" value="1"/>
</dbReference>
<feature type="domain" description="Carbohydrate kinase FGGY N-terminal" evidence="5">
    <location>
        <begin position="4"/>
        <end position="247"/>
    </location>
</feature>
<evidence type="ECO:0000313" key="8">
    <source>
        <dbReference type="Proteomes" id="UP000283745"/>
    </source>
</evidence>
<evidence type="ECO:0000256" key="4">
    <source>
        <dbReference type="RuleBase" id="RU003733"/>
    </source>
</evidence>
<dbReference type="PIRSF" id="PIRSF000538">
    <property type="entry name" value="GlpK"/>
    <property type="match status" value="1"/>
</dbReference>
<dbReference type="GO" id="GO:0016301">
    <property type="term" value="F:kinase activity"/>
    <property type="evidence" value="ECO:0007669"/>
    <property type="project" value="UniProtKB-KW"/>
</dbReference>
<gene>
    <name evidence="7" type="ORF">DW740_11310</name>
</gene>
<dbReference type="InterPro" id="IPR018485">
    <property type="entry name" value="FGGY_C"/>
</dbReference>
<dbReference type="GO" id="GO:0016773">
    <property type="term" value="F:phosphotransferase activity, alcohol group as acceptor"/>
    <property type="evidence" value="ECO:0007669"/>
    <property type="project" value="InterPro"/>
</dbReference>
<dbReference type="Pfam" id="PF00370">
    <property type="entry name" value="FGGY_N"/>
    <property type="match status" value="1"/>
</dbReference>
<dbReference type="Proteomes" id="UP000283745">
    <property type="component" value="Unassembled WGS sequence"/>
</dbReference>
<comment type="caution">
    <text evidence="7">The sequence shown here is derived from an EMBL/GenBank/DDBJ whole genome shotgun (WGS) entry which is preliminary data.</text>
</comment>
<evidence type="ECO:0000256" key="1">
    <source>
        <dbReference type="ARBA" id="ARBA00009156"/>
    </source>
</evidence>
<organism evidence="7 8">
    <name type="scientific">Blautia obeum</name>
    <dbReference type="NCBI Taxonomy" id="40520"/>
    <lineage>
        <taxon>Bacteria</taxon>
        <taxon>Bacillati</taxon>
        <taxon>Bacillota</taxon>
        <taxon>Clostridia</taxon>
        <taxon>Lachnospirales</taxon>
        <taxon>Lachnospiraceae</taxon>
        <taxon>Blautia</taxon>
    </lineage>
</organism>
<dbReference type="InterPro" id="IPR018483">
    <property type="entry name" value="Carb_kinase_FGGY_CS"/>
</dbReference>
<dbReference type="SUPFAM" id="SSF53067">
    <property type="entry name" value="Actin-like ATPase domain"/>
    <property type="match status" value="2"/>
</dbReference>
<feature type="domain" description="Carbohydrate kinase FGGY C-terminal" evidence="6">
    <location>
        <begin position="259"/>
        <end position="447"/>
    </location>
</feature>
<dbReference type="Gene3D" id="3.30.420.40">
    <property type="match status" value="2"/>
</dbReference>
<dbReference type="InterPro" id="IPR018484">
    <property type="entry name" value="FGGY_N"/>
</dbReference>
<dbReference type="PANTHER" id="PTHR43095">
    <property type="entry name" value="SUGAR KINASE"/>
    <property type="match status" value="1"/>
</dbReference>
<keyword evidence="3 4" id="KW-0418">Kinase</keyword>
<dbReference type="GO" id="GO:0005975">
    <property type="term" value="P:carbohydrate metabolic process"/>
    <property type="evidence" value="ECO:0007669"/>
    <property type="project" value="InterPro"/>
</dbReference>
<dbReference type="CDD" id="cd24121">
    <property type="entry name" value="ASKHA_NBD_FGGY_BaEryA-like"/>
    <property type="match status" value="1"/>
</dbReference>
<name>A0A414J4I2_9FIRM</name>
<sequence length="510" mass="57283">MEKYFIGIDSGTSGIKAVLFDLKGNEIGQKSFPLKGIFPREDMYEEDMLEIWDKAVKCVKAVTEAFPDKEIVGIGITAQGDGLWMVDENMEPVRNGCCFCDGRAAKIVDRWVEDGTCDKLFEITGTRIFTGNQNGIVKWMEEHEPENLDKSRWLLHLKDYLFYRFTGKVTTDATDQSLIFLDQNKRDYLDETFKICGIEKYKDKYPPVLSAKENAFPVQKELAKELGLGENVIVTSGPMDVSACALGSGVVENGHCCSIIGTAALHEMVIGKPLQDNIKAGMTVCHVMENRWLRLMASLAGTPNLEWMLDNFGGTLKQQAAEKNMNIYDYMEELIETVPIGSRGVMYHPYLLAGGERAPFTDSRARASYTGISVRHTIADIVRATYEGVAFAMLDCYQHMPQEIKQVTLCGGGAKSPGWSQMFADILGSKIVTIKGNELGAKGVILNNAVVQGYYKDYKEAVDATVEIKKVYEPDMKKHEEYMKFYPLYKKTYEQLKETWKLRSSLVGEE</sequence>
<dbReference type="EMBL" id="QSKF01000008">
    <property type="protein sequence ID" value="RHE39322.1"/>
    <property type="molecule type" value="Genomic_DNA"/>
</dbReference>
<proteinExistence type="inferred from homology"/>
<dbReference type="AlphaFoldDB" id="A0A414J4I2"/>
<comment type="similarity">
    <text evidence="1 4">Belongs to the FGGY kinase family.</text>
</comment>
<evidence type="ECO:0000256" key="3">
    <source>
        <dbReference type="ARBA" id="ARBA00022777"/>
    </source>
</evidence>
<evidence type="ECO:0000256" key="2">
    <source>
        <dbReference type="ARBA" id="ARBA00022679"/>
    </source>
</evidence>
<dbReference type="PANTHER" id="PTHR43095:SF3">
    <property type="entry name" value="L-XYLULOSE_3-KETO-L-GULONATE KINASE"/>
    <property type="match status" value="1"/>
</dbReference>
<evidence type="ECO:0000259" key="5">
    <source>
        <dbReference type="Pfam" id="PF00370"/>
    </source>
</evidence>
<keyword evidence="2 4" id="KW-0808">Transferase</keyword>
<dbReference type="Pfam" id="PF02782">
    <property type="entry name" value="FGGY_C"/>
    <property type="match status" value="1"/>
</dbReference>
<dbReference type="InterPro" id="IPR043129">
    <property type="entry name" value="ATPase_NBD"/>
</dbReference>
<evidence type="ECO:0000259" key="6">
    <source>
        <dbReference type="Pfam" id="PF02782"/>
    </source>
</evidence>
<dbReference type="InterPro" id="IPR000577">
    <property type="entry name" value="Carb_kinase_FGGY"/>
</dbReference>
<protein>
    <submittedName>
        <fullName evidence="7">Carbohydrate kinase</fullName>
    </submittedName>
</protein>
<reference evidence="7 8" key="1">
    <citation type="submission" date="2018-08" db="EMBL/GenBank/DDBJ databases">
        <title>A genome reference for cultivated species of the human gut microbiota.</title>
        <authorList>
            <person name="Zou Y."/>
            <person name="Xue W."/>
            <person name="Luo G."/>
        </authorList>
    </citation>
    <scope>NUCLEOTIDE SEQUENCE [LARGE SCALE GENOMIC DNA]</scope>
    <source>
        <strain evidence="7 8">AM28-23</strain>
    </source>
</reference>
<accession>A0A414J4I2</accession>
<evidence type="ECO:0000313" key="7">
    <source>
        <dbReference type="EMBL" id="RHE39322.1"/>
    </source>
</evidence>